<keyword evidence="2" id="KW-1185">Reference proteome</keyword>
<gene>
    <name evidence="1" type="ORF">Fmac_025647</name>
</gene>
<reference evidence="1 2" key="1">
    <citation type="submission" date="2024-08" db="EMBL/GenBank/DDBJ databases">
        <title>Insights into the chromosomal genome structure of Flemingia macrophylla.</title>
        <authorList>
            <person name="Ding Y."/>
            <person name="Zhao Y."/>
            <person name="Bi W."/>
            <person name="Wu M."/>
            <person name="Zhao G."/>
            <person name="Gong Y."/>
            <person name="Li W."/>
            <person name="Zhang P."/>
        </authorList>
    </citation>
    <scope>NUCLEOTIDE SEQUENCE [LARGE SCALE GENOMIC DNA]</scope>
    <source>
        <strain evidence="1">DYQJB</strain>
        <tissue evidence="1">Leaf</tissue>
    </source>
</reference>
<dbReference type="AlphaFoldDB" id="A0ABD1LSU1"/>
<protein>
    <submittedName>
        <fullName evidence="1">Uncharacterized protein</fullName>
    </submittedName>
</protein>
<organism evidence="1 2">
    <name type="scientific">Flemingia macrophylla</name>
    <dbReference type="NCBI Taxonomy" id="520843"/>
    <lineage>
        <taxon>Eukaryota</taxon>
        <taxon>Viridiplantae</taxon>
        <taxon>Streptophyta</taxon>
        <taxon>Embryophyta</taxon>
        <taxon>Tracheophyta</taxon>
        <taxon>Spermatophyta</taxon>
        <taxon>Magnoliopsida</taxon>
        <taxon>eudicotyledons</taxon>
        <taxon>Gunneridae</taxon>
        <taxon>Pentapetalae</taxon>
        <taxon>rosids</taxon>
        <taxon>fabids</taxon>
        <taxon>Fabales</taxon>
        <taxon>Fabaceae</taxon>
        <taxon>Papilionoideae</taxon>
        <taxon>50 kb inversion clade</taxon>
        <taxon>NPAAA clade</taxon>
        <taxon>indigoferoid/millettioid clade</taxon>
        <taxon>Phaseoleae</taxon>
        <taxon>Flemingia</taxon>
    </lineage>
</organism>
<proteinExistence type="predicted"/>
<evidence type="ECO:0000313" key="1">
    <source>
        <dbReference type="EMBL" id="KAL2326589.1"/>
    </source>
</evidence>
<sequence>MCHDIPKCNATCKNLGYEKGECIPPENHFCCCAKPTIDTTWIEREENKKTSMAASITLSKMVETCEGTILLTYLLVALC</sequence>
<evidence type="ECO:0000313" key="2">
    <source>
        <dbReference type="Proteomes" id="UP001603857"/>
    </source>
</evidence>
<name>A0ABD1LSU1_9FABA</name>
<dbReference type="Proteomes" id="UP001603857">
    <property type="component" value="Unassembled WGS sequence"/>
</dbReference>
<accession>A0ABD1LSU1</accession>
<comment type="caution">
    <text evidence="1">The sequence shown here is derived from an EMBL/GenBank/DDBJ whole genome shotgun (WGS) entry which is preliminary data.</text>
</comment>
<dbReference type="EMBL" id="JBGMDY010000008">
    <property type="protein sequence ID" value="KAL2326589.1"/>
    <property type="molecule type" value="Genomic_DNA"/>
</dbReference>